<keyword evidence="2" id="KW-0813">Transport</keyword>
<reference evidence="8" key="1">
    <citation type="submission" date="2018-05" db="EMBL/GenBank/DDBJ databases">
        <authorList>
            <person name="Lanie J.A."/>
            <person name="Ng W.-L."/>
            <person name="Kazmierczak K.M."/>
            <person name="Andrzejewski T.M."/>
            <person name="Davidsen T.M."/>
            <person name="Wayne K.J."/>
            <person name="Tettelin H."/>
            <person name="Glass J.I."/>
            <person name="Rusch D."/>
            <person name="Podicherti R."/>
            <person name="Tsui H.-C.T."/>
            <person name="Winkler M.E."/>
        </authorList>
    </citation>
    <scope>NUCLEOTIDE SEQUENCE</scope>
</reference>
<dbReference type="GO" id="GO:0044718">
    <property type="term" value="P:siderophore transmembrane transport"/>
    <property type="evidence" value="ECO:0007669"/>
    <property type="project" value="TreeGrafter"/>
</dbReference>
<dbReference type="Pfam" id="PF13620">
    <property type="entry name" value="CarboxypepD_reg"/>
    <property type="match status" value="1"/>
</dbReference>
<dbReference type="PANTHER" id="PTHR30069:SF29">
    <property type="entry name" value="HEMOGLOBIN AND HEMOGLOBIN-HAPTOGLOBIN-BINDING PROTEIN 1-RELATED"/>
    <property type="match status" value="1"/>
</dbReference>
<dbReference type="AlphaFoldDB" id="A0A381QPS4"/>
<evidence type="ECO:0000256" key="1">
    <source>
        <dbReference type="ARBA" id="ARBA00004571"/>
    </source>
</evidence>
<dbReference type="InterPro" id="IPR008969">
    <property type="entry name" value="CarboxyPept-like_regulatory"/>
</dbReference>
<sequence>MLAETRDKADLNPSHLVSRLILLVVLVSCSFTVRLDAQEGTIQGRVRDQQGAAVFGAVVRLLSDTTLIGITDTDRLGSFRLTGVLAGSYRLNFRAFGYAELTEDVALTGDETIEFYVRVERQAIQLEGLAVEAERSRERIRFEEAGGATVREIGLSDLKQIPGVAEADPIRAVEVLPGVVSTSDFSAAFHVRGGSQDQNLILLDGVPIFSPFHLGGFFSVFNADMLDRAELQSGGFSAEHGGRVSSVLQIESDPGDGEFAVDAGISLLASRVAVGGGASSKALNSLGLADLKWRASVRRSYFDVLLKPVFEFPYHLTDFQAVVEGWTHSGDRLVLTAYTGDDVVDLTRLELEDFPLRINWDWGNDVVGLRWTRARRGGGSLDVRANLSRYGSKLGLPDFADTNFRSVINQRQFRVDLDTRPSPALQAKVGGSVEWMGYDNLLETGGSQFGGGIGSGLLTGSYAQASWSQPREWVFEAGTRLDLWRPNQGDPMMEIAPRVALKRFFNDGNTALKLAAGRYTQFLHSLRDEDLPIGLDVWVVAGDRAPPVVSDQLQLGIEGYVGQDWFWALEGYTRTFDGVVAVNGADDPNDELDDILGGEGLSYGADLLIRKEAGTVTGWVTLSFLKADRTFPDTYSPFIPQPDVTYPPIFDRRIDFDLVLRYPLPGGWDGGLRWNFGTGIPYTRPIGAHRYYLPDFLREQGLLDRDGNAVVLGERNGSRYAPYHRLDLSFRKTFEKTWGSLVPYLNLVNVYNRKNVLFYFFDYRARPPTRSGISMFPILPTFGFEVRF</sequence>
<keyword evidence="6" id="KW-0998">Cell outer membrane</keyword>
<dbReference type="PANTHER" id="PTHR30069">
    <property type="entry name" value="TONB-DEPENDENT OUTER MEMBRANE RECEPTOR"/>
    <property type="match status" value="1"/>
</dbReference>
<dbReference type="EMBL" id="UINC01001405">
    <property type="protein sequence ID" value="SUZ79907.1"/>
    <property type="molecule type" value="Genomic_DNA"/>
</dbReference>
<evidence type="ECO:0000259" key="7">
    <source>
        <dbReference type="Pfam" id="PF07715"/>
    </source>
</evidence>
<keyword evidence="4" id="KW-0732">Signal</keyword>
<accession>A0A381QPS4</accession>
<dbReference type="SUPFAM" id="SSF49464">
    <property type="entry name" value="Carboxypeptidase regulatory domain-like"/>
    <property type="match status" value="1"/>
</dbReference>
<evidence type="ECO:0000256" key="2">
    <source>
        <dbReference type="ARBA" id="ARBA00022448"/>
    </source>
</evidence>
<dbReference type="InterPro" id="IPR036942">
    <property type="entry name" value="Beta-barrel_TonB_sf"/>
</dbReference>
<dbReference type="Gene3D" id="2.60.40.1120">
    <property type="entry name" value="Carboxypeptidase-like, regulatory domain"/>
    <property type="match status" value="1"/>
</dbReference>
<dbReference type="Pfam" id="PF07715">
    <property type="entry name" value="Plug"/>
    <property type="match status" value="1"/>
</dbReference>
<keyword evidence="5" id="KW-0472">Membrane</keyword>
<dbReference type="SUPFAM" id="SSF56935">
    <property type="entry name" value="Porins"/>
    <property type="match status" value="1"/>
</dbReference>
<evidence type="ECO:0000256" key="5">
    <source>
        <dbReference type="ARBA" id="ARBA00023136"/>
    </source>
</evidence>
<dbReference type="Gene3D" id="2.40.170.20">
    <property type="entry name" value="TonB-dependent receptor, beta-barrel domain"/>
    <property type="match status" value="1"/>
</dbReference>
<keyword evidence="3" id="KW-0812">Transmembrane</keyword>
<comment type="subcellular location">
    <subcellularLocation>
        <location evidence="1">Cell outer membrane</location>
        <topology evidence="1">Multi-pass membrane protein</topology>
    </subcellularLocation>
</comment>
<evidence type="ECO:0000313" key="8">
    <source>
        <dbReference type="EMBL" id="SUZ79907.1"/>
    </source>
</evidence>
<dbReference type="GO" id="GO:0015344">
    <property type="term" value="F:siderophore uptake transmembrane transporter activity"/>
    <property type="evidence" value="ECO:0007669"/>
    <property type="project" value="TreeGrafter"/>
</dbReference>
<dbReference type="InterPro" id="IPR039426">
    <property type="entry name" value="TonB-dep_rcpt-like"/>
</dbReference>
<evidence type="ECO:0000256" key="6">
    <source>
        <dbReference type="ARBA" id="ARBA00023237"/>
    </source>
</evidence>
<dbReference type="Gene3D" id="2.170.130.10">
    <property type="entry name" value="TonB-dependent receptor, plug domain"/>
    <property type="match status" value="1"/>
</dbReference>
<feature type="domain" description="TonB-dependent receptor plug" evidence="7">
    <location>
        <begin position="169"/>
        <end position="242"/>
    </location>
</feature>
<organism evidence="8">
    <name type="scientific">marine metagenome</name>
    <dbReference type="NCBI Taxonomy" id="408172"/>
    <lineage>
        <taxon>unclassified sequences</taxon>
        <taxon>metagenomes</taxon>
        <taxon>ecological metagenomes</taxon>
    </lineage>
</organism>
<proteinExistence type="predicted"/>
<gene>
    <name evidence="8" type="ORF">METZ01_LOCUS32761</name>
</gene>
<evidence type="ECO:0000256" key="4">
    <source>
        <dbReference type="ARBA" id="ARBA00022729"/>
    </source>
</evidence>
<dbReference type="InterPro" id="IPR012910">
    <property type="entry name" value="Plug_dom"/>
</dbReference>
<evidence type="ECO:0000256" key="3">
    <source>
        <dbReference type="ARBA" id="ARBA00022692"/>
    </source>
</evidence>
<name>A0A381QPS4_9ZZZZ</name>
<dbReference type="GO" id="GO:0009279">
    <property type="term" value="C:cell outer membrane"/>
    <property type="evidence" value="ECO:0007669"/>
    <property type="project" value="UniProtKB-SubCell"/>
</dbReference>
<protein>
    <recommendedName>
        <fullName evidence="7">TonB-dependent receptor plug domain-containing protein</fullName>
    </recommendedName>
</protein>
<dbReference type="InterPro" id="IPR037066">
    <property type="entry name" value="Plug_dom_sf"/>
</dbReference>